<accession>A0A8S1WKV3</accession>
<dbReference type="PANTHER" id="PTHR24012">
    <property type="entry name" value="RNA BINDING PROTEIN"/>
    <property type="match status" value="1"/>
</dbReference>
<keyword evidence="6" id="KW-1185">Reference proteome</keyword>
<dbReference type="Proteomes" id="UP000683925">
    <property type="component" value="Unassembled WGS sequence"/>
</dbReference>
<evidence type="ECO:0000256" key="1">
    <source>
        <dbReference type="ARBA" id="ARBA00022884"/>
    </source>
</evidence>
<dbReference type="GO" id="GO:0003723">
    <property type="term" value="F:RNA binding"/>
    <property type="evidence" value="ECO:0007669"/>
    <property type="project" value="UniProtKB-UniRule"/>
</dbReference>
<comment type="caution">
    <text evidence="5">The sequence shown here is derived from an EMBL/GenBank/DDBJ whole genome shotgun (WGS) entry which is preliminary data.</text>
</comment>
<proteinExistence type="predicted"/>
<dbReference type="EMBL" id="CAJJDP010000093">
    <property type="protein sequence ID" value="CAD8189305.1"/>
    <property type="molecule type" value="Genomic_DNA"/>
</dbReference>
<dbReference type="SMART" id="SM00360">
    <property type="entry name" value="RRM"/>
    <property type="match status" value="3"/>
</dbReference>
<gene>
    <name evidence="5" type="ORF">POCTA_138.1.T0940208</name>
</gene>
<organism evidence="5 6">
    <name type="scientific">Paramecium octaurelia</name>
    <dbReference type="NCBI Taxonomy" id="43137"/>
    <lineage>
        <taxon>Eukaryota</taxon>
        <taxon>Sar</taxon>
        <taxon>Alveolata</taxon>
        <taxon>Ciliophora</taxon>
        <taxon>Intramacronucleata</taxon>
        <taxon>Oligohymenophorea</taxon>
        <taxon>Peniculida</taxon>
        <taxon>Parameciidae</taxon>
        <taxon>Paramecium</taxon>
    </lineage>
</organism>
<dbReference type="PROSITE" id="PS50102">
    <property type="entry name" value="RRM"/>
    <property type="match status" value="2"/>
</dbReference>
<feature type="domain" description="RRM" evidence="3">
    <location>
        <begin position="102"/>
        <end position="189"/>
    </location>
</feature>
<dbReference type="InterPro" id="IPR002004">
    <property type="entry name" value="PABP_HYD_C"/>
</dbReference>
<keyword evidence="1 2" id="KW-0694">RNA-binding</keyword>
<sequence>MQSNFDFSSNSSWKLFNIINIENLDLGISEQYLFQKFKQAGKILQLTIMKDKSTQMSKGKAIITYSNQDSAEQAIKKFNDSIIIQNVIRVKPYLIHPTNWKANILIENLPEDVDALELKNEFSKFGFVLSVDINMNQTEQQLKSNLHLANGQASVQFQNESDADDLIQRIQKQPITFKGNILKLRKSKSELEGKEESSIFLRAFAAPLPQNLINQNTTVEFIEYGWTLVIKDYLTRVQGDEVEECIVKIENSTRQPWAMIKFKTQDQAQRNLDICEKFRKHPCFTSNAMNAFELIKKHGPPANSDNSLQFNIQEIETFFEQMYKNPFDIFKGESDQFFFIMANRKQSDPDERLITFENILQKATKKQISEFFQQFGKVINLRFEKVFNTQFYGQSCSVYYQTLEDSKRALSEIQDDSNEKITQQKKKIFNNGQAVIGTNLPKTTGEVNNIKKQNENYSAIPSIIKPNENIENYEQLLPTFLEEFMDYSIVKRRMEDFLKIPVDAQRFVLGNLLLIRILIIVQGKEKSISLMKKLIDPQKYEIADIFKLFENFNELKSRIDEEIQLVDHEQKCD</sequence>
<dbReference type="OrthoDB" id="296989at2759"/>
<evidence type="ECO:0000256" key="2">
    <source>
        <dbReference type="PROSITE-ProRule" id="PRU00176"/>
    </source>
</evidence>
<feature type="domain" description="PABC" evidence="4">
    <location>
        <begin position="489"/>
        <end position="571"/>
    </location>
</feature>
<reference evidence="5" key="1">
    <citation type="submission" date="2021-01" db="EMBL/GenBank/DDBJ databases">
        <authorList>
            <consortium name="Genoscope - CEA"/>
            <person name="William W."/>
        </authorList>
    </citation>
    <scope>NUCLEOTIDE SEQUENCE</scope>
</reference>
<protein>
    <recommendedName>
        <fullName evidence="7">Polyadenylate-binding protein</fullName>
    </recommendedName>
</protein>
<dbReference type="CDD" id="cd00590">
    <property type="entry name" value="RRM_SF"/>
    <property type="match status" value="3"/>
</dbReference>
<dbReference type="InterPro" id="IPR000504">
    <property type="entry name" value="RRM_dom"/>
</dbReference>
<dbReference type="Pfam" id="PF00076">
    <property type="entry name" value="RRM_1"/>
    <property type="match status" value="3"/>
</dbReference>
<feature type="domain" description="RRM" evidence="3">
    <location>
        <begin position="17"/>
        <end position="91"/>
    </location>
</feature>
<evidence type="ECO:0000313" key="5">
    <source>
        <dbReference type="EMBL" id="CAD8189305.1"/>
    </source>
</evidence>
<name>A0A8S1WKV3_PAROT</name>
<dbReference type="PROSITE" id="PS51309">
    <property type="entry name" value="PABC"/>
    <property type="match status" value="1"/>
</dbReference>
<evidence type="ECO:0000259" key="3">
    <source>
        <dbReference type="PROSITE" id="PS50102"/>
    </source>
</evidence>
<evidence type="ECO:0000259" key="4">
    <source>
        <dbReference type="PROSITE" id="PS51309"/>
    </source>
</evidence>
<dbReference type="AlphaFoldDB" id="A0A8S1WKV3"/>
<evidence type="ECO:0008006" key="7">
    <source>
        <dbReference type="Google" id="ProtNLM"/>
    </source>
</evidence>
<evidence type="ECO:0000313" key="6">
    <source>
        <dbReference type="Proteomes" id="UP000683925"/>
    </source>
</evidence>